<keyword evidence="2" id="KW-1185">Reference proteome</keyword>
<dbReference type="PANTHER" id="PTHR13108:SF10">
    <property type="entry name" value="CONDENSIN COMPLEX SUBUNIT 2"/>
    <property type="match status" value="1"/>
</dbReference>
<evidence type="ECO:0008006" key="3">
    <source>
        <dbReference type="Google" id="ProtNLM"/>
    </source>
</evidence>
<dbReference type="Pfam" id="PF05786">
    <property type="entry name" value="Cnd2"/>
    <property type="match status" value="2"/>
</dbReference>
<sequence length="247" mass="28095">MYYLFSRPGRNFHCREEKWRKETASSCIDFTKSLDQKVPDIFAPPKNPKSLLLPDKRLPWESILPEDCYFQPEDLTKLFLLPNIMCYGKKRKFLGPGETSWPRNNTFGEQVSSWDNESVFGGQSDGSVCGDLDDSVKLVSQPHQVAKIEVQYDKTAKQVDVHVLKETLWDHIKDTQVPEMVCKNAISFKRVLATFSLDYQAAVLEDVSPHLCFICLLHLANERALSISDFPTLDDLSIYLPSSSGNA</sequence>
<dbReference type="GO" id="GO:0003682">
    <property type="term" value="F:chromatin binding"/>
    <property type="evidence" value="ECO:0007669"/>
    <property type="project" value="TreeGrafter"/>
</dbReference>
<dbReference type="InterPro" id="IPR022816">
    <property type="entry name" value="Condensin_barren_su2"/>
</dbReference>
<organism evidence="1 2">
    <name type="scientific">Escallonia herrerae</name>
    <dbReference type="NCBI Taxonomy" id="1293975"/>
    <lineage>
        <taxon>Eukaryota</taxon>
        <taxon>Viridiplantae</taxon>
        <taxon>Streptophyta</taxon>
        <taxon>Embryophyta</taxon>
        <taxon>Tracheophyta</taxon>
        <taxon>Spermatophyta</taxon>
        <taxon>Magnoliopsida</taxon>
        <taxon>eudicotyledons</taxon>
        <taxon>Gunneridae</taxon>
        <taxon>Pentapetalae</taxon>
        <taxon>asterids</taxon>
        <taxon>campanulids</taxon>
        <taxon>Escalloniales</taxon>
        <taxon>Escalloniaceae</taxon>
        <taxon>Escallonia</taxon>
    </lineage>
</organism>
<evidence type="ECO:0000313" key="2">
    <source>
        <dbReference type="Proteomes" id="UP001188597"/>
    </source>
</evidence>
<gene>
    <name evidence="1" type="ORF">RJ639_038135</name>
</gene>
<dbReference type="AlphaFoldDB" id="A0AA88WLG0"/>
<proteinExistence type="predicted"/>
<protein>
    <recommendedName>
        <fullName evidence="3">Condensin complex subunit 2</fullName>
    </recommendedName>
</protein>
<dbReference type="PANTHER" id="PTHR13108">
    <property type="entry name" value="CONDENSIN COMPLEX SUBUNIT 2"/>
    <property type="match status" value="1"/>
</dbReference>
<accession>A0AA88WLG0</accession>
<comment type="caution">
    <text evidence="1">The sequence shown here is derived from an EMBL/GenBank/DDBJ whole genome shotgun (WGS) entry which is preliminary data.</text>
</comment>
<dbReference type="EMBL" id="JAVXUP010000354">
    <property type="protein sequence ID" value="KAK3030036.1"/>
    <property type="molecule type" value="Genomic_DNA"/>
</dbReference>
<evidence type="ECO:0000313" key="1">
    <source>
        <dbReference type="EMBL" id="KAK3030036.1"/>
    </source>
</evidence>
<dbReference type="GO" id="GO:0000796">
    <property type="term" value="C:condensin complex"/>
    <property type="evidence" value="ECO:0007669"/>
    <property type="project" value="InterPro"/>
</dbReference>
<dbReference type="Proteomes" id="UP001188597">
    <property type="component" value="Unassembled WGS sequence"/>
</dbReference>
<reference evidence="1" key="1">
    <citation type="submission" date="2022-12" db="EMBL/GenBank/DDBJ databases">
        <title>Draft genome assemblies for two species of Escallonia (Escalloniales).</title>
        <authorList>
            <person name="Chanderbali A."/>
            <person name="Dervinis C."/>
            <person name="Anghel I."/>
            <person name="Soltis D."/>
            <person name="Soltis P."/>
            <person name="Zapata F."/>
        </authorList>
    </citation>
    <scope>NUCLEOTIDE SEQUENCE</scope>
    <source>
        <strain evidence="1">UCBG64.0493</strain>
        <tissue evidence="1">Leaf</tissue>
    </source>
</reference>
<dbReference type="GO" id="GO:0007076">
    <property type="term" value="P:mitotic chromosome condensation"/>
    <property type="evidence" value="ECO:0007669"/>
    <property type="project" value="InterPro"/>
</dbReference>
<name>A0AA88WLG0_9ASTE</name>